<evidence type="ECO:0000256" key="2">
    <source>
        <dbReference type="ARBA" id="ARBA00006843"/>
    </source>
</evidence>
<evidence type="ECO:0000256" key="6">
    <source>
        <dbReference type="SAM" id="Phobius"/>
    </source>
</evidence>
<feature type="transmembrane region" description="Helical" evidence="6">
    <location>
        <begin position="99"/>
        <end position="123"/>
    </location>
</feature>
<dbReference type="InterPro" id="IPR051423">
    <property type="entry name" value="CD225/Dispanin"/>
</dbReference>
<evidence type="ECO:0000256" key="5">
    <source>
        <dbReference type="ARBA" id="ARBA00023136"/>
    </source>
</evidence>
<evidence type="ECO:0000256" key="1">
    <source>
        <dbReference type="ARBA" id="ARBA00004370"/>
    </source>
</evidence>
<dbReference type="Pfam" id="PF04505">
    <property type="entry name" value="CD225"/>
    <property type="match status" value="2"/>
</dbReference>
<protein>
    <recommendedName>
        <fullName evidence="9">Proline-rich transmembrane protein 1</fullName>
    </recommendedName>
</protein>
<dbReference type="EMBL" id="CAJHNH020000001">
    <property type="protein sequence ID" value="CAG5114495.1"/>
    <property type="molecule type" value="Genomic_DNA"/>
</dbReference>
<comment type="caution">
    <text evidence="7">The sequence shown here is derived from an EMBL/GenBank/DDBJ whole genome shotgun (WGS) entry which is preliminary data.</text>
</comment>
<keyword evidence="8" id="KW-1185">Reference proteome</keyword>
<proteinExistence type="inferred from homology"/>
<keyword evidence="5 6" id="KW-0472">Membrane</keyword>
<keyword evidence="3 6" id="KW-0812">Transmembrane</keyword>
<dbReference type="Proteomes" id="UP000678393">
    <property type="component" value="Unassembled WGS sequence"/>
</dbReference>
<dbReference type="PANTHER" id="PTHR14948:SF46">
    <property type="entry name" value="DISPANIN SUBFAMILY A MEMBER 2B-LIKE-RELATED"/>
    <property type="match status" value="1"/>
</dbReference>
<reference evidence="7" key="1">
    <citation type="submission" date="2021-04" db="EMBL/GenBank/DDBJ databases">
        <authorList>
            <consortium name="Molecular Ecology Group"/>
        </authorList>
    </citation>
    <scope>NUCLEOTIDE SEQUENCE</scope>
</reference>
<evidence type="ECO:0008006" key="9">
    <source>
        <dbReference type="Google" id="ProtNLM"/>
    </source>
</evidence>
<dbReference type="AlphaFoldDB" id="A0A8S3YG74"/>
<dbReference type="OrthoDB" id="5989802at2759"/>
<gene>
    <name evidence="7" type="ORF">CUNI_LOCUS53</name>
</gene>
<comment type="subcellular location">
    <subcellularLocation>
        <location evidence="1">Membrane</location>
    </subcellularLocation>
</comment>
<name>A0A8S3YG74_9EUPU</name>
<organism evidence="7 8">
    <name type="scientific">Candidula unifasciata</name>
    <dbReference type="NCBI Taxonomy" id="100452"/>
    <lineage>
        <taxon>Eukaryota</taxon>
        <taxon>Metazoa</taxon>
        <taxon>Spiralia</taxon>
        <taxon>Lophotrochozoa</taxon>
        <taxon>Mollusca</taxon>
        <taxon>Gastropoda</taxon>
        <taxon>Heterobranchia</taxon>
        <taxon>Euthyneura</taxon>
        <taxon>Panpulmonata</taxon>
        <taxon>Eupulmonata</taxon>
        <taxon>Stylommatophora</taxon>
        <taxon>Helicina</taxon>
        <taxon>Helicoidea</taxon>
        <taxon>Geomitridae</taxon>
        <taxon>Candidula</taxon>
    </lineage>
</organism>
<evidence type="ECO:0000313" key="7">
    <source>
        <dbReference type="EMBL" id="CAG5114495.1"/>
    </source>
</evidence>
<sequence>METSDSNPVSVNPESAPVITTQAQAQPAALTTVVIVQRAPEEVENHLALAVCTCIFCFFPLGIPAIVLTIKTQPHSQQAALKTPTVGVARPAPVKVENYLGLSICICILFCCPCSIPAIVLTVKSIKALNRGDVVTAYSYSRMARWLNLAAVAAGLVSEVVLILLFTSYSDSSSEG</sequence>
<keyword evidence="4 6" id="KW-1133">Transmembrane helix</keyword>
<dbReference type="PANTHER" id="PTHR14948">
    <property type="entry name" value="NG5"/>
    <property type="match status" value="1"/>
</dbReference>
<accession>A0A8S3YG74</accession>
<dbReference type="InterPro" id="IPR007593">
    <property type="entry name" value="CD225/Dispanin_fam"/>
</dbReference>
<evidence type="ECO:0000256" key="4">
    <source>
        <dbReference type="ARBA" id="ARBA00022989"/>
    </source>
</evidence>
<evidence type="ECO:0000313" key="8">
    <source>
        <dbReference type="Proteomes" id="UP000678393"/>
    </source>
</evidence>
<feature type="transmembrane region" description="Helical" evidence="6">
    <location>
        <begin position="47"/>
        <end position="70"/>
    </location>
</feature>
<dbReference type="GO" id="GO:0016020">
    <property type="term" value="C:membrane"/>
    <property type="evidence" value="ECO:0007669"/>
    <property type="project" value="UniProtKB-SubCell"/>
</dbReference>
<evidence type="ECO:0000256" key="3">
    <source>
        <dbReference type="ARBA" id="ARBA00022692"/>
    </source>
</evidence>
<comment type="similarity">
    <text evidence="2">Belongs to the CD225/Dispanin family.</text>
</comment>
<feature type="transmembrane region" description="Helical" evidence="6">
    <location>
        <begin position="144"/>
        <end position="166"/>
    </location>
</feature>